<evidence type="ECO:0000313" key="1">
    <source>
        <dbReference type="EMBL" id="AWC95617.1"/>
    </source>
</evidence>
<dbReference type="RefSeq" id="WP_108657333.1">
    <property type="nucleotide sequence ID" value="NZ_CP028956.1"/>
</dbReference>
<accession>A0AAU8ZRL2</accession>
<protein>
    <submittedName>
        <fullName evidence="1">Uncharacterized protein</fullName>
    </submittedName>
</protein>
<gene>
    <name evidence="1" type="ORF">AM380_19240</name>
</gene>
<proteinExistence type="predicted"/>
<evidence type="ECO:0000313" key="2">
    <source>
        <dbReference type="Proteomes" id="UP000244682"/>
    </source>
</evidence>
<reference evidence="1 2" key="1">
    <citation type="submission" date="2018-04" db="EMBL/GenBank/DDBJ databases">
        <title>Whole genome sequencing of Morganella morganii AR_0133.</title>
        <authorList>
            <person name="Conlan S."/>
            <person name="Thomas P.J."/>
            <person name="Mullikin J."/>
            <person name="Frank K.M."/>
            <person name="Segre J.A."/>
        </authorList>
    </citation>
    <scope>NUCLEOTIDE SEQUENCE [LARGE SCALE GENOMIC DNA]</scope>
    <source>
        <strain evidence="1 2">AR_0133</strain>
    </source>
</reference>
<dbReference type="AlphaFoldDB" id="A0AAU8ZRL2"/>
<name>A0AAU8ZRL2_MORMO</name>
<organism evidence="1 2">
    <name type="scientific">Morganella morganii</name>
    <name type="common">Proteus morganii</name>
    <dbReference type="NCBI Taxonomy" id="582"/>
    <lineage>
        <taxon>Bacteria</taxon>
        <taxon>Pseudomonadati</taxon>
        <taxon>Pseudomonadota</taxon>
        <taxon>Gammaproteobacteria</taxon>
        <taxon>Enterobacterales</taxon>
        <taxon>Morganellaceae</taxon>
        <taxon>Morganella</taxon>
    </lineage>
</organism>
<dbReference type="Proteomes" id="UP000244682">
    <property type="component" value="Chromosome"/>
</dbReference>
<dbReference type="EMBL" id="CP028956">
    <property type="protein sequence ID" value="AWC95617.1"/>
    <property type="molecule type" value="Genomic_DNA"/>
</dbReference>
<sequence>MSLFTFWQPEMLTENYQHREDVTVLQELRGLYNNDFDFSFPPGPYFGPLKTAKVVLCYANPSADALSKDTVSKSHNRELLLQQLQGDQPYPQLPGWKQWFLPRAKNLFGNPIGAAEKNIAVLNLVPYASGNMDNVSKMATCLPSAWAAQRYLRETLIPKAQRGGILLMMCRSAHLWGLRSSHGCTNILINGVRNGFSEEIKLRAQKWIKEHIQPG</sequence>